<evidence type="ECO:0000313" key="2">
    <source>
        <dbReference type="EMBL" id="NCD69883.1"/>
    </source>
</evidence>
<reference evidence="2" key="1">
    <citation type="submission" date="2020-01" db="EMBL/GenBank/DDBJ databases">
        <authorList>
            <person name="Seo Y.L."/>
        </authorList>
    </citation>
    <scope>NUCLEOTIDE SEQUENCE</scope>
    <source>
        <strain evidence="2">R11</strain>
    </source>
</reference>
<proteinExistence type="predicted"/>
<gene>
    <name evidence="2" type="ORF">GSY63_10995</name>
</gene>
<protein>
    <submittedName>
        <fullName evidence="2">Uncharacterized protein</fullName>
    </submittedName>
</protein>
<dbReference type="AlphaFoldDB" id="A0A965ZGT3"/>
<comment type="caution">
    <text evidence="2">The sequence shown here is derived from an EMBL/GenBank/DDBJ whole genome shotgun (WGS) entry which is preliminary data.</text>
</comment>
<keyword evidence="3" id="KW-1185">Reference proteome</keyword>
<accession>A0A965ZGT3</accession>
<reference evidence="2" key="2">
    <citation type="submission" date="2020-10" db="EMBL/GenBank/DDBJ databases">
        <title>Mucilaginibacter sp. nov., isolated from soil.</title>
        <authorList>
            <person name="Jeon C.O."/>
        </authorList>
    </citation>
    <scope>NUCLEOTIDE SEQUENCE</scope>
    <source>
        <strain evidence="2">R11</strain>
    </source>
</reference>
<organism evidence="2 3">
    <name type="scientific">Mucilaginibacter agri</name>
    <dbReference type="NCBI Taxonomy" id="2695265"/>
    <lineage>
        <taxon>Bacteria</taxon>
        <taxon>Pseudomonadati</taxon>
        <taxon>Bacteroidota</taxon>
        <taxon>Sphingobacteriia</taxon>
        <taxon>Sphingobacteriales</taxon>
        <taxon>Sphingobacteriaceae</taxon>
        <taxon>Mucilaginibacter</taxon>
    </lineage>
</organism>
<sequence length="46" mass="4829">MATTKGKTASDKSEASREMRSPNTSKEEKSAAAKNLASGSKKRSGK</sequence>
<feature type="compositionally biased region" description="Basic and acidic residues" evidence="1">
    <location>
        <begin position="8"/>
        <end position="31"/>
    </location>
</feature>
<dbReference type="EMBL" id="WWEO01000042">
    <property type="protein sequence ID" value="NCD69883.1"/>
    <property type="molecule type" value="Genomic_DNA"/>
</dbReference>
<dbReference type="Proteomes" id="UP000638732">
    <property type="component" value="Unassembled WGS sequence"/>
</dbReference>
<dbReference type="RefSeq" id="WP_166585857.1">
    <property type="nucleotide sequence ID" value="NZ_WWEO01000042.1"/>
</dbReference>
<name>A0A965ZGT3_9SPHI</name>
<evidence type="ECO:0000256" key="1">
    <source>
        <dbReference type="SAM" id="MobiDB-lite"/>
    </source>
</evidence>
<evidence type="ECO:0000313" key="3">
    <source>
        <dbReference type="Proteomes" id="UP000638732"/>
    </source>
</evidence>
<feature type="region of interest" description="Disordered" evidence="1">
    <location>
        <begin position="1"/>
        <end position="46"/>
    </location>
</feature>